<keyword evidence="7" id="KW-0028">Amino-acid biosynthesis</keyword>
<dbReference type="NCBIfam" id="NF003806">
    <property type="entry name" value="PRK05395.1-3"/>
    <property type="match status" value="1"/>
</dbReference>
<proteinExistence type="inferred from homology"/>
<dbReference type="PANTHER" id="PTHR21272">
    <property type="entry name" value="CATABOLIC 3-DEHYDROQUINASE"/>
    <property type="match status" value="1"/>
</dbReference>
<keyword evidence="6 7" id="KW-0456">Lyase</keyword>
<evidence type="ECO:0000256" key="4">
    <source>
        <dbReference type="ARBA" id="ARBA00011193"/>
    </source>
</evidence>
<dbReference type="EMBL" id="CP043494">
    <property type="protein sequence ID" value="WNG42958.1"/>
    <property type="molecule type" value="Genomic_DNA"/>
</dbReference>
<gene>
    <name evidence="7 8" type="primary">aroQ</name>
    <name evidence="8" type="ORF">F0U60_01760</name>
</gene>
<dbReference type="SUPFAM" id="SSF52304">
    <property type="entry name" value="Type II 3-dehydroquinate dehydratase"/>
    <property type="match status" value="1"/>
</dbReference>
<evidence type="ECO:0000256" key="7">
    <source>
        <dbReference type="HAMAP-Rule" id="MF_00169"/>
    </source>
</evidence>
<keyword evidence="9" id="KW-1185">Reference proteome</keyword>
<evidence type="ECO:0000256" key="1">
    <source>
        <dbReference type="ARBA" id="ARBA00001864"/>
    </source>
</evidence>
<evidence type="ECO:0000256" key="6">
    <source>
        <dbReference type="ARBA" id="ARBA00023239"/>
    </source>
</evidence>
<dbReference type="EC" id="4.2.1.10" evidence="5 7"/>
<dbReference type="NCBIfam" id="NF003807">
    <property type="entry name" value="PRK05395.1-4"/>
    <property type="match status" value="1"/>
</dbReference>
<sequence>MARILVIHGPNLNLLGRKEREIYGSDTLAEINRQLSEVARQHAVELEFFQSNHEGAIIDKIQEAMETARAGILINPGGFTHYSIAIRDALSAVALPTVEVHLSNVHAREEFRGRSVIAPVCIGQVGGFGKQSYVLGLLGLLKHLERDAATM</sequence>
<dbReference type="Gene3D" id="3.40.50.9100">
    <property type="entry name" value="Dehydroquinase, class II"/>
    <property type="match status" value="1"/>
</dbReference>
<feature type="binding site" evidence="7">
    <location>
        <begin position="102"/>
        <end position="103"/>
    </location>
    <ligand>
        <name>substrate</name>
    </ligand>
</feature>
<feature type="binding site" evidence="7">
    <location>
        <position position="88"/>
    </location>
    <ligand>
        <name>substrate</name>
    </ligand>
</feature>
<dbReference type="PANTHER" id="PTHR21272:SF3">
    <property type="entry name" value="CATABOLIC 3-DEHYDROQUINASE"/>
    <property type="match status" value="1"/>
</dbReference>
<comment type="catalytic activity">
    <reaction evidence="1 7">
        <text>3-dehydroquinate = 3-dehydroshikimate + H2O</text>
        <dbReference type="Rhea" id="RHEA:21096"/>
        <dbReference type="ChEBI" id="CHEBI:15377"/>
        <dbReference type="ChEBI" id="CHEBI:16630"/>
        <dbReference type="ChEBI" id="CHEBI:32364"/>
        <dbReference type="EC" id="4.2.1.10"/>
    </reaction>
</comment>
<comment type="subunit">
    <text evidence="4 7">Homododecamer.</text>
</comment>
<feature type="binding site" evidence="7">
    <location>
        <position position="81"/>
    </location>
    <ligand>
        <name>substrate</name>
    </ligand>
</feature>
<feature type="active site" description="Proton acceptor" evidence="7">
    <location>
        <position position="23"/>
    </location>
</feature>
<comment type="function">
    <text evidence="7">Catalyzes a trans-dehydration via an enolate intermediate.</text>
</comment>
<reference evidence="8 9" key="1">
    <citation type="submission" date="2019-08" db="EMBL/GenBank/DDBJ databases">
        <title>Archangium and Cystobacter genomes.</title>
        <authorList>
            <person name="Chen I.-C.K."/>
            <person name="Wielgoss S."/>
        </authorList>
    </citation>
    <scope>NUCLEOTIDE SEQUENCE [LARGE SCALE GENOMIC DNA]</scope>
    <source>
        <strain evidence="8 9">Cbm 6</strain>
    </source>
</reference>
<dbReference type="GO" id="GO:0003855">
    <property type="term" value="F:3-dehydroquinate dehydratase activity"/>
    <property type="evidence" value="ECO:0007669"/>
    <property type="project" value="UniProtKB-EC"/>
</dbReference>
<comment type="caution">
    <text evidence="7">Lacks conserved residue(s) required for the propagation of feature annotation.</text>
</comment>
<evidence type="ECO:0000313" key="8">
    <source>
        <dbReference type="EMBL" id="WNG42958.1"/>
    </source>
</evidence>
<dbReference type="Proteomes" id="UP001611383">
    <property type="component" value="Chromosome"/>
</dbReference>
<dbReference type="InterPro" id="IPR036441">
    <property type="entry name" value="DHquinase_II_sf"/>
</dbReference>
<dbReference type="InterPro" id="IPR001874">
    <property type="entry name" value="DHquinase_II"/>
</dbReference>
<protein>
    <recommendedName>
        <fullName evidence="5 7">3-dehydroquinate dehydratase</fullName>
        <shortName evidence="7">3-dehydroquinase</shortName>
        <ecNumber evidence="5 7">4.2.1.10</ecNumber>
    </recommendedName>
    <alternativeName>
        <fullName evidence="7">Type II DHQase</fullName>
    </alternativeName>
</protein>
<organism evidence="8 9">
    <name type="scientific">Archangium minus</name>
    <dbReference type="NCBI Taxonomy" id="83450"/>
    <lineage>
        <taxon>Bacteria</taxon>
        <taxon>Pseudomonadati</taxon>
        <taxon>Myxococcota</taxon>
        <taxon>Myxococcia</taxon>
        <taxon>Myxococcales</taxon>
        <taxon>Cystobacterineae</taxon>
        <taxon>Archangiaceae</taxon>
        <taxon>Archangium</taxon>
    </lineage>
</organism>
<comment type="similarity">
    <text evidence="3 7">Belongs to the type-II 3-dehydroquinase family.</text>
</comment>
<dbReference type="Pfam" id="PF01220">
    <property type="entry name" value="DHquinase_II"/>
    <property type="match status" value="1"/>
</dbReference>
<keyword evidence="7" id="KW-0057">Aromatic amino acid biosynthesis</keyword>
<evidence type="ECO:0000313" key="9">
    <source>
        <dbReference type="Proteomes" id="UP001611383"/>
    </source>
</evidence>
<evidence type="ECO:0000256" key="3">
    <source>
        <dbReference type="ARBA" id="ARBA00011037"/>
    </source>
</evidence>
<accession>A0ABY9WI40</accession>
<feature type="binding site" evidence="7">
    <location>
        <position position="112"/>
    </location>
    <ligand>
        <name>substrate</name>
    </ligand>
</feature>
<dbReference type="NCBIfam" id="NF003805">
    <property type="entry name" value="PRK05395.1-2"/>
    <property type="match status" value="1"/>
</dbReference>
<feature type="binding site" evidence="7">
    <location>
        <position position="75"/>
    </location>
    <ligand>
        <name>substrate</name>
    </ligand>
</feature>
<name>A0ABY9WI40_9BACT</name>
<comment type="pathway">
    <text evidence="2 7">Metabolic intermediate biosynthesis; chorismate biosynthesis; chorismate from D-erythrose 4-phosphate and phosphoenolpyruvate: step 3/7.</text>
</comment>
<feature type="active site" description="Proton donor" evidence="7">
    <location>
        <position position="101"/>
    </location>
</feature>
<evidence type="ECO:0000256" key="2">
    <source>
        <dbReference type="ARBA" id="ARBA00004902"/>
    </source>
</evidence>
<dbReference type="HAMAP" id="MF_00169">
    <property type="entry name" value="AroQ"/>
    <property type="match status" value="1"/>
</dbReference>
<dbReference type="NCBIfam" id="TIGR01088">
    <property type="entry name" value="aroQ"/>
    <property type="match status" value="1"/>
</dbReference>
<dbReference type="CDD" id="cd00466">
    <property type="entry name" value="DHQase_II"/>
    <property type="match status" value="1"/>
</dbReference>
<evidence type="ECO:0000256" key="5">
    <source>
        <dbReference type="ARBA" id="ARBA00012060"/>
    </source>
</evidence>
<dbReference type="PIRSF" id="PIRSF001399">
    <property type="entry name" value="DHquinase_II"/>
    <property type="match status" value="1"/>
</dbReference>
<dbReference type="RefSeq" id="WP_395813234.1">
    <property type="nucleotide sequence ID" value="NZ_CP043494.1"/>
</dbReference>